<dbReference type="Gene3D" id="3.40.50.300">
    <property type="entry name" value="P-loop containing nucleotide triphosphate hydrolases"/>
    <property type="match status" value="1"/>
</dbReference>
<evidence type="ECO:0000313" key="9">
    <source>
        <dbReference type="EMBL" id="QCI05284.1"/>
    </source>
</evidence>
<comment type="subcellular location">
    <subcellularLocation>
        <location evidence="1">Plastid</location>
        <location evidence="1">Chloroplast</location>
    </subcellularLocation>
</comment>
<comment type="similarity">
    <text evidence="6">Belongs to the AAA ATPase family. Highly divergent.</text>
</comment>
<evidence type="ECO:0000256" key="6">
    <source>
        <dbReference type="ARBA" id="ARBA00038088"/>
    </source>
</evidence>
<reference evidence="9" key="1">
    <citation type="journal article" date="2019" name="Mol. Phylogenet. Evol.">
        <title>Morphological evolution and classification of the red algal order Ceramiales inferred using plastid phylogenomics.</title>
        <authorList>
            <person name="Diaz-Tapia P."/>
            <person name="Pasella M.M."/>
            <person name="Verbruggen H."/>
            <person name="Maggs C.A."/>
        </authorList>
    </citation>
    <scope>NUCLEOTIDE SEQUENCE</scope>
    <source>
        <strain evidence="9">PD2939_1</strain>
    </source>
</reference>
<evidence type="ECO:0000259" key="8">
    <source>
        <dbReference type="SMART" id="SM00382"/>
    </source>
</evidence>
<evidence type="ECO:0000256" key="2">
    <source>
        <dbReference type="ARBA" id="ARBA00022528"/>
    </source>
</evidence>
<dbReference type="PANTHER" id="PTHR42960:SF1">
    <property type="entry name" value="YCF46 PROTEIN"/>
    <property type="match status" value="1"/>
</dbReference>
<feature type="domain" description="AAA+ ATPase" evidence="8">
    <location>
        <begin position="255"/>
        <end position="390"/>
    </location>
</feature>
<dbReference type="GO" id="GO:0009507">
    <property type="term" value="C:chloroplast"/>
    <property type="evidence" value="ECO:0007669"/>
    <property type="project" value="UniProtKB-SubCell"/>
</dbReference>
<dbReference type="PANTHER" id="PTHR42960">
    <property type="entry name" value="YCF46 PROTEIN"/>
    <property type="match status" value="1"/>
</dbReference>
<dbReference type="AlphaFoldDB" id="A0A4D6WN89"/>
<dbReference type="InterPro" id="IPR027417">
    <property type="entry name" value="P-loop_NTPase"/>
</dbReference>
<name>A0A4D6WN89_9FLOR</name>
<gene>
    <name evidence="9" type="primary">ycf46</name>
</gene>
<dbReference type="SMART" id="SM00382">
    <property type="entry name" value="AAA"/>
    <property type="match status" value="1"/>
</dbReference>
<keyword evidence="3 9" id="KW-0934">Plastid</keyword>
<dbReference type="SUPFAM" id="SSF52540">
    <property type="entry name" value="P-loop containing nucleoside triphosphate hydrolases"/>
    <property type="match status" value="1"/>
</dbReference>
<evidence type="ECO:0000256" key="4">
    <source>
        <dbReference type="ARBA" id="ARBA00022741"/>
    </source>
</evidence>
<proteinExistence type="inferred from homology"/>
<dbReference type="GO" id="GO:0016887">
    <property type="term" value="F:ATP hydrolysis activity"/>
    <property type="evidence" value="ECO:0007669"/>
    <property type="project" value="InterPro"/>
</dbReference>
<dbReference type="GO" id="GO:0005524">
    <property type="term" value="F:ATP binding"/>
    <property type="evidence" value="ECO:0007669"/>
    <property type="project" value="UniProtKB-KW"/>
</dbReference>
<dbReference type="EMBL" id="MK814620">
    <property type="protein sequence ID" value="QCI05284.1"/>
    <property type="molecule type" value="Genomic_DNA"/>
</dbReference>
<keyword evidence="5" id="KW-0067">ATP-binding</keyword>
<evidence type="ECO:0000256" key="1">
    <source>
        <dbReference type="ARBA" id="ARBA00004229"/>
    </source>
</evidence>
<dbReference type="InterPro" id="IPR052381">
    <property type="entry name" value="AAA_domain_protein"/>
</dbReference>
<keyword evidence="4" id="KW-0547">Nucleotide-binding</keyword>
<evidence type="ECO:0000256" key="3">
    <source>
        <dbReference type="ARBA" id="ARBA00022640"/>
    </source>
</evidence>
<dbReference type="InterPro" id="IPR003593">
    <property type="entry name" value="AAA+_ATPase"/>
</dbReference>
<dbReference type="InterPro" id="IPR003959">
    <property type="entry name" value="ATPase_AAA_core"/>
</dbReference>
<evidence type="ECO:0000256" key="7">
    <source>
        <dbReference type="ARBA" id="ARBA00040480"/>
    </source>
</evidence>
<reference evidence="9" key="2">
    <citation type="submission" date="2019-04" db="EMBL/GenBank/DDBJ databases">
        <authorList>
            <person name="Pasella M."/>
        </authorList>
    </citation>
    <scope>NUCLEOTIDE SEQUENCE</scope>
    <source>
        <strain evidence="9">PD2939_1</strain>
    </source>
</reference>
<keyword evidence="2" id="KW-0150">Chloroplast</keyword>
<evidence type="ECO:0000256" key="5">
    <source>
        <dbReference type="ARBA" id="ARBA00022840"/>
    </source>
</evidence>
<dbReference type="Gene3D" id="1.10.8.60">
    <property type="match status" value="1"/>
</dbReference>
<sequence>MNFEKIIINLLSSNTFLICIQTKEEERLEYTLNYISQKNFQKNIYTWDFIDGYKNTPKDKKLAEKNPLKALEIIQTYDKTTKKIFLLKDFENFVNDINIIRKLKNLNQWLKNTNTYIIISCINIEIPISLREYISFINFDLPNKKEILIEINRIINIINIQNIEKDQLASIYQGFSIYQIRKSIAKIIFTNVKIEDIIKNIIEEKKEIIQQTNILDFYTSSYKLLDIGGLKNLKNWLKKRSYGFSINAKNYGIPQPKGILLVGIQGTGKSLSAQAIALEWNLPLLKLDIGKIFAGIVGESENRMRQMIQLTEKMAPCILWIDEIDKIFTKYNNNNDSGTTNRVINGLITWLSEKNNSVFIVATANNILDIKTEILRKGRFDEIFFLDLPNFEERLNIFKIHLKKLRPLNWHKYNIYYLSQITYKFSGAEIKQSIIEAMYDAFYESREFNTRDIANAISELIPLAFVDESTIHNLQQLAKDGKVRLA</sequence>
<dbReference type="Pfam" id="PF00004">
    <property type="entry name" value="AAA"/>
    <property type="match status" value="1"/>
</dbReference>
<organism evidence="9">
    <name type="scientific">Compsothamnion thuioides</name>
    <dbReference type="NCBI Taxonomy" id="3097386"/>
    <lineage>
        <taxon>Eukaryota</taxon>
        <taxon>Rhodophyta</taxon>
        <taxon>Florideophyceae</taxon>
        <taxon>Rhodymeniophycidae</taxon>
        <taxon>Ceramiales</taxon>
        <taxon>Ceramiaceae</taxon>
        <taxon>Compsothamnion</taxon>
    </lineage>
</organism>
<geneLocation type="plastid" evidence="9"/>
<accession>A0A4D6WN89</accession>
<protein>
    <recommendedName>
        <fullName evidence="7">Uncharacterized AAA domain-containing protein ycf46</fullName>
    </recommendedName>
</protein>
<dbReference type="CDD" id="cd19507">
    <property type="entry name" value="RecA-like_Ycf46-like"/>
    <property type="match status" value="1"/>
</dbReference>